<evidence type="ECO:0000259" key="3">
    <source>
        <dbReference type="Pfam" id="PF13086"/>
    </source>
</evidence>
<dbReference type="InterPro" id="IPR027417">
    <property type="entry name" value="P-loop_NTPase"/>
</dbReference>
<feature type="domain" description="DNA2/NAM7 helicase helicase" evidence="3">
    <location>
        <begin position="627"/>
        <end position="714"/>
    </location>
</feature>
<feature type="compositionally biased region" description="Polar residues" evidence="2">
    <location>
        <begin position="368"/>
        <end position="379"/>
    </location>
</feature>
<dbReference type="RefSeq" id="XP_041407339.1">
    <property type="nucleotide sequence ID" value="XM_041551405.1"/>
</dbReference>
<dbReference type="GO" id="GO:0003724">
    <property type="term" value="F:RNA helicase activity"/>
    <property type="evidence" value="ECO:0007669"/>
    <property type="project" value="TreeGrafter"/>
</dbReference>
<dbReference type="InterPro" id="IPR041677">
    <property type="entry name" value="DNA2/NAM7_AAA_11"/>
</dbReference>
<dbReference type="OrthoDB" id="6513042at2759"/>
<sequence length="1101" mass="124231">MSSQFKCTTCDISGSGESLMKHLTSARHKTVMDNRTHELVACEECSNNNIHQLQIIRFGGDDMVLLCDPCFKKLYAGVTRPTSAYSLSNGAILMYWNRYITVRDCKCEQCGKDNHLNVDPSSKVYCDDCLKTKKNSKNYVSEDSGKFLYLLLNIKEPKGTSNSGKNNKRFTRRKGRSTKKGKSSKSRGTGGVRNNDTSNSNPKTRSSTRSSSKPPTNDGNSNPPKGVLKKIDAVAYQNRKDNTKIESNTRLNLRSFSGFKAVTSDTNLAATLEQNVEKNISRNQSSSNLAVGGNNNSHRQMGMNISLLNKPGDLMRALSSTDLVGKGKKQTQKKDNNKALNDNSKKKKEEKVKKTKDRKRQKEPTAIANASPSWDNSNGWGPASWDASLVSSFSKENVPISKSKNDKGPQSKKEVTPTPPKFEKSNKTTIKEIEPAEEGVQIRKFNRFTPKLTFPDLTTYLDTFSQAMFLEQKLENEFLEDFEISWSKNSKEPVFLVEFKTKGNDELKRLIMPHLVGKTNNPFNERQPLMLTTIDESLVWYTFVKEVREERNRIKLLLELFPWNKMSLPSRLGSEHLKLLPVSAQANRIMFAMTRITNPKFINLLLGNKKLKPIYFNNRLKFSRSSLNKSQRDAIEYVLNNSVTLIQGPPGTGKTSTIEELIHQIITSFHSFPILCVAASNIAIDNIAEKFVDNTKGIKVLRIVSDRKESEYNKSHPLGKICLHNIVYDMLPGDLRREEDLLRSRGKSAVSPKIEKKLFLAKSALVTKIIAQAQIICTTNITAGGRQLKSIKEIPTVIMDESTQSSEASTLVPLSLPGIKSFLFVGDEKQLSSFSNIPQLEMSLFERILLNGTCGDPQMLDTQYRMHPKISEFSIKRVYNDKLLNGVTEEQKKWTGIKYPLFFYQCDYGYEERAYSGGSGSGSGGFSYNNRYECEAILDIIYKLIKEKNIQLGNIGIITAYSAQRDLLSEILLNDPIINPRKQAMVRETDEDEYLNKNSYPGQNLQSHIVNIVNKLQIATVDSFQGHEKEFIIFSCVRNNADNKIGFLSDKRRLNVALTRAKNGLIIVGNKTVLKSGQSIWTDFIKFLEDKKVVFNNLEDY</sequence>
<dbReference type="Gene3D" id="3.40.50.300">
    <property type="entry name" value="P-loop containing nucleotide triphosphate hydrolases"/>
    <property type="match status" value="2"/>
</dbReference>
<dbReference type="Pfam" id="PF13087">
    <property type="entry name" value="AAA_12"/>
    <property type="match status" value="1"/>
</dbReference>
<gene>
    <name evidence="5" type="ORF">KABA2_06S06732</name>
</gene>
<dbReference type="PANTHER" id="PTHR10887">
    <property type="entry name" value="DNA2/NAM7 HELICASE FAMILY"/>
    <property type="match status" value="1"/>
</dbReference>
<keyword evidence="1 5" id="KW-0067">ATP-binding</keyword>
<keyword evidence="1 5" id="KW-0547">Nucleotide-binding</keyword>
<dbReference type="InterPro" id="IPR041679">
    <property type="entry name" value="DNA2/NAM7-like_C"/>
</dbReference>
<keyword evidence="1 5" id="KW-0378">Hydrolase</keyword>
<dbReference type="CDD" id="cd18808">
    <property type="entry name" value="SF1_C_Upf1"/>
    <property type="match status" value="1"/>
</dbReference>
<dbReference type="Proteomes" id="UP000644660">
    <property type="component" value="Unassembled WGS sequence"/>
</dbReference>
<feature type="compositionally biased region" description="Low complexity" evidence="2">
    <location>
        <begin position="197"/>
        <end position="217"/>
    </location>
</feature>
<keyword evidence="6" id="KW-1185">Reference proteome</keyword>
<dbReference type="InterPro" id="IPR047187">
    <property type="entry name" value="SF1_C_Upf1"/>
</dbReference>
<dbReference type="AlphaFoldDB" id="A0A8H2VHF1"/>
<dbReference type="GeneID" id="64858541"/>
<evidence type="ECO:0000313" key="5">
    <source>
        <dbReference type="EMBL" id="CAB4255495.1"/>
    </source>
</evidence>
<feature type="compositionally biased region" description="Basic and acidic residues" evidence="2">
    <location>
        <begin position="403"/>
        <end position="425"/>
    </location>
</feature>
<dbReference type="GO" id="GO:0005737">
    <property type="term" value="C:cytoplasm"/>
    <property type="evidence" value="ECO:0007669"/>
    <property type="project" value="TreeGrafter"/>
</dbReference>
<comment type="caution">
    <text evidence="5">The sequence shown here is derived from an EMBL/GenBank/DDBJ whole genome shotgun (WGS) entry which is preliminary data.</text>
</comment>
<feature type="region of interest" description="Disordered" evidence="2">
    <location>
        <begin position="280"/>
        <end position="301"/>
    </location>
</feature>
<name>A0A8H2VHF1_9SACH</name>
<evidence type="ECO:0000313" key="6">
    <source>
        <dbReference type="Proteomes" id="UP000644660"/>
    </source>
</evidence>
<evidence type="ECO:0000256" key="2">
    <source>
        <dbReference type="SAM" id="MobiDB-lite"/>
    </source>
</evidence>
<dbReference type="FunFam" id="3.40.50.300:FF:002019">
    <property type="entry name" value="DNA helicase I"/>
    <property type="match status" value="1"/>
</dbReference>
<feature type="compositionally biased region" description="Basic and acidic residues" evidence="2">
    <location>
        <begin position="332"/>
        <end position="352"/>
    </location>
</feature>
<feature type="region of interest" description="Disordered" evidence="2">
    <location>
        <begin position="322"/>
        <end position="380"/>
    </location>
</feature>
<dbReference type="PANTHER" id="PTHR10887:SF317">
    <property type="entry name" value="ATP-DEPENDENT RNA HELICASE ECM32-RELATED"/>
    <property type="match status" value="1"/>
</dbReference>
<feature type="domain" description="DNA2/NAM7 helicase-like C-terminal" evidence="4">
    <location>
        <begin position="840"/>
        <end position="1071"/>
    </location>
</feature>
<feature type="compositionally biased region" description="Basic residues" evidence="2">
    <location>
        <begin position="166"/>
        <end position="185"/>
    </location>
</feature>
<proteinExistence type="predicted"/>
<feature type="compositionally biased region" description="Polar residues" evidence="2">
    <location>
        <begin position="281"/>
        <end position="299"/>
    </location>
</feature>
<dbReference type="GO" id="GO:0000184">
    <property type="term" value="P:nuclear-transcribed mRNA catabolic process, nonsense-mediated decay"/>
    <property type="evidence" value="ECO:0007669"/>
    <property type="project" value="TreeGrafter"/>
</dbReference>
<evidence type="ECO:0000256" key="1">
    <source>
        <dbReference type="ARBA" id="ARBA00022806"/>
    </source>
</evidence>
<dbReference type="Pfam" id="PF13086">
    <property type="entry name" value="AAA_11"/>
    <property type="match status" value="2"/>
</dbReference>
<protein>
    <submittedName>
        <fullName evidence="5">Similar to Saccharomyces cerevisiae YER176W ECM32 DNA dependent ATPase/DNA helicase belonging to the Dna2p-and Nam7p-like family of helicases that is involved in modulating translation termination</fullName>
    </submittedName>
</protein>
<keyword evidence="1 5" id="KW-0347">Helicase</keyword>
<reference evidence="5 6" key="1">
    <citation type="submission" date="2020-05" db="EMBL/GenBank/DDBJ databases">
        <authorList>
            <person name="Casaregola S."/>
            <person name="Devillers H."/>
            <person name="Grondin C."/>
        </authorList>
    </citation>
    <scope>NUCLEOTIDE SEQUENCE [LARGE SCALE GENOMIC DNA]</scope>
    <source>
        <strain evidence="5 6">CLIB 1767</strain>
    </source>
</reference>
<dbReference type="SUPFAM" id="SSF52540">
    <property type="entry name" value="P-loop containing nucleoside triphosphate hydrolases"/>
    <property type="match status" value="1"/>
</dbReference>
<organism evidence="5 6">
    <name type="scientific">Maudiozyma barnettii</name>
    <dbReference type="NCBI Taxonomy" id="61262"/>
    <lineage>
        <taxon>Eukaryota</taxon>
        <taxon>Fungi</taxon>
        <taxon>Dikarya</taxon>
        <taxon>Ascomycota</taxon>
        <taxon>Saccharomycotina</taxon>
        <taxon>Saccharomycetes</taxon>
        <taxon>Saccharomycetales</taxon>
        <taxon>Saccharomycetaceae</taxon>
        <taxon>Maudiozyma</taxon>
    </lineage>
</organism>
<feature type="region of interest" description="Disordered" evidence="2">
    <location>
        <begin position="158"/>
        <end position="227"/>
    </location>
</feature>
<dbReference type="EMBL" id="CAEFZW010000006">
    <property type="protein sequence ID" value="CAB4255495.1"/>
    <property type="molecule type" value="Genomic_DNA"/>
</dbReference>
<dbReference type="InterPro" id="IPR045055">
    <property type="entry name" value="DNA2/NAM7-like"/>
</dbReference>
<evidence type="ECO:0000259" key="4">
    <source>
        <dbReference type="Pfam" id="PF13087"/>
    </source>
</evidence>
<dbReference type="GO" id="GO:0003678">
    <property type="term" value="F:DNA helicase activity"/>
    <property type="evidence" value="ECO:0007669"/>
    <property type="project" value="UniProtKB-ARBA"/>
</dbReference>
<feature type="domain" description="DNA2/NAM7 helicase helicase" evidence="3">
    <location>
        <begin position="745"/>
        <end position="833"/>
    </location>
</feature>
<feature type="region of interest" description="Disordered" evidence="2">
    <location>
        <begin position="399"/>
        <end position="425"/>
    </location>
</feature>
<accession>A0A8H2VHF1</accession>